<feature type="domain" description="O-antigen ligase-related" evidence="6">
    <location>
        <begin position="186"/>
        <end position="340"/>
    </location>
</feature>
<feature type="transmembrane region" description="Helical" evidence="5">
    <location>
        <begin position="60"/>
        <end position="80"/>
    </location>
</feature>
<keyword evidence="4 5" id="KW-0472">Membrane</keyword>
<dbReference type="Pfam" id="PF04932">
    <property type="entry name" value="Wzy_C"/>
    <property type="match status" value="1"/>
</dbReference>
<reference evidence="7 8" key="1">
    <citation type="submission" date="2017-07" db="EMBL/GenBank/DDBJ databases">
        <title>blaIMP-27 on transferable plasmids in Proteus mirabilis and Providencia rettgeri.</title>
        <authorList>
            <person name="Potter R."/>
        </authorList>
    </citation>
    <scope>NUCLEOTIDE SEQUENCE [LARGE SCALE GENOMIC DNA]</scope>
    <source>
        <strain evidence="7 8">PR1</strain>
    </source>
</reference>
<keyword evidence="2 5" id="KW-0812">Transmembrane</keyword>
<protein>
    <recommendedName>
        <fullName evidence="6">O-antigen ligase-related domain-containing protein</fullName>
    </recommendedName>
</protein>
<evidence type="ECO:0000313" key="8">
    <source>
        <dbReference type="Proteomes" id="UP000216001"/>
    </source>
</evidence>
<dbReference type="InterPro" id="IPR051533">
    <property type="entry name" value="WaaL-like"/>
</dbReference>
<evidence type="ECO:0000313" key="7">
    <source>
        <dbReference type="EMBL" id="OZS72482.1"/>
    </source>
</evidence>
<keyword evidence="3 5" id="KW-1133">Transmembrane helix</keyword>
<feature type="transmembrane region" description="Helical" evidence="5">
    <location>
        <begin position="203"/>
        <end position="219"/>
    </location>
</feature>
<dbReference type="Proteomes" id="UP000216001">
    <property type="component" value="Unassembled WGS sequence"/>
</dbReference>
<comment type="caution">
    <text evidence="7">The sequence shown here is derived from an EMBL/GenBank/DDBJ whole genome shotgun (WGS) entry which is preliminary data.</text>
</comment>
<dbReference type="RefSeq" id="WP_094962914.1">
    <property type="nucleotide sequence ID" value="NZ_NOWC01000036.1"/>
</dbReference>
<accession>A0A264VMG1</accession>
<dbReference type="AlphaFoldDB" id="A0A264VMG1"/>
<gene>
    <name evidence="7" type="ORF">CHI95_21640</name>
</gene>
<evidence type="ECO:0000256" key="5">
    <source>
        <dbReference type="SAM" id="Phobius"/>
    </source>
</evidence>
<comment type="subcellular location">
    <subcellularLocation>
        <location evidence="1">Membrane</location>
        <topology evidence="1">Multi-pass membrane protein</topology>
    </subcellularLocation>
</comment>
<feature type="transmembrane region" description="Helical" evidence="5">
    <location>
        <begin position="226"/>
        <end position="247"/>
    </location>
</feature>
<feature type="transmembrane region" description="Helical" evidence="5">
    <location>
        <begin position="100"/>
        <end position="118"/>
    </location>
</feature>
<dbReference type="EMBL" id="NOWC01000036">
    <property type="protein sequence ID" value="OZS72482.1"/>
    <property type="molecule type" value="Genomic_DNA"/>
</dbReference>
<evidence type="ECO:0000259" key="6">
    <source>
        <dbReference type="Pfam" id="PF04932"/>
    </source>
</evidence>
<dbReference type="PANTHER" id="PTHR37422:SF17">
    <property type="entry name" value="O-ANTIGEN LIGASE"/>
    <property type="match status" value="1"/>
</dbReference>
<evidence type="ECO:0000256" key="3">
    <source>
        <dbReference type="ARBA" id="ARBA00022989"/>
    </source>
</evidence>
<feature type="transmembrane region" description="Helical" evidence="5">
    <location>
        <begin position="12"/>
        <end position="30"/>
    </location>
</feature>
<proteinExistence type="predicted"/>
<dbReference type="PANTHER" id="PTHR37422">
    <property type="entry name" value="TEICHURONIC ACID BIOSYNTHESIS PROTEIN TUAE"/>
    <property type="match status" value="1"/>
</dbReference>
<feature type="transmembrane region" description="Helical" evidence="5">
    <location>
        <begin position="36"/>
        <end position="53"/>
    </location>
</feature>
<feature type="transmembrane region" description="Helical" evidence="5">
    <location>
        <begin position="328"/>
        <end position="348"/>
    </location>
</feature>
<feature type="transmembrane region" description="Helical" evidence="5">
    <location>
        <begin position="377"/>
        <end position="396"/>
    </location>
</feature>
<dbReference type="GO" id="GO:0016020">
    <property type="term" value="C:membrane"/>
    <property type="evidence" value="ECO:0007669"/>
    <property type="project" value="UniProtKB-SubCell"/>
</dbReference>
<evidence type="ECO:0000256" key="1">
    <source>
        <dbReference type="ARBA" id="ARBA00004141"/>
    </source>
</evidence>
<sequence>MSILMIGNRLQRIKVADILFVLLLFCIPMYVFNPKFVEKILYIIAICSLYSLLKNRKKIKINFLALAFFMFGGVMLIWAYTQQGNSSEFLSTYRSYKDVGKITLAISIIVLALNSFSLKIKKVPVLIYLVVLVLCGLAVFTYPNNLLISGRLSINMPATGTAYILTFLSIAALALPKLNIFIRLLIFFSLFYCVLLTGTRAAILVMPVLLFIFFSFEFKKVNNKKIILLFFLLSLISIAIFSKNILIVRVNDALNDLTKYSHNDSNSSLGARFSMSEIGIKTGNNHLLGQSLESRLQGMQELAQNKPILQSSLMFADVNLHNDLIDAYSIRGIFGAVTYLLLIGLLLYRAYRNKNIYEFMFVLATVAYGTSDMVFYGRNMIVMWGTCFIIISLCSYKQNIGNK</sequence>
<organism evidence="7 8">
    <name type="scientific">Providencia rettgeri</name>
    <dbReference type="NCBI Taxonomy" id="587"/>
    <lineage>
        <taxon>Bacteria</taxon>
        <taxon>Pseudomonadati</taxon>
        <taxon>Pseudomonadota</taxon>
        <taxon>Gammaproteobacteria</taxon>
        <taxon>Enterobacterales</taxon>
        <taxon>Morganellaceae</taxon>
        <taxon>Providencia</taxon>
    </lineage>
</organism>
<dbReference type="InterPro" id="IPR007016">
    <property type="entry name" value="O-antigen_ligase-rel_domated"/>
</dbReference>
<evidence type="ECO:0000256" key="2">
    <source>
        <dbReference type="ARBA" id="ARBA00022692"/>
    </source>
</evidence>
<name>A0A264VMG1_PRORE</name>
<feature type="transmembrane region" description="Helical" evidence="5">
    <location>
        <begin position="154"/>
        <end position="173"/>
    </location>
</feature>
<feature type="transmembrane region" description="Helical" evidence="5">
    <location>
        <begin position="125"/>
        <end position="142"/>
    </location>
</feature>
<evidence type="ECO:0000256" key="4">
    <source>
        <dbReference type="ARBA" id="ARBA00023136"/>
    </source>
</evidence>